<feature type="non-terminal residue" evidence="1">
    <location>
        <position position="1"/>
    </location>
</feature>
<dbReference type="AlphaFoldDB" id="A0A5C3NNX6"/>
<dbReference type="InParanoid" id="A0A5C3NNX6"/>
<accession>A0A5C3NNX6</accession>
<name>A0A5C3NNX6_9APHY</name>
<gene>
    <name evidence="1" type="ORF">K466DRAFT_459435</name>
</gene>
<evidence type="ECO:0000313" key="1">
    <source>
        <dbReference type="EMBL" id="TFK77670.1"/>
    </source>
</evidence>
<feature type="non-terminal residue" evidence="1">
    <location>
        <position position="91"/>
    </location>
</feature>
<organism evidence="1 2">
    <name type="scientific">Polyporus arcularius HHB13444</name>
    <dbReference type="NCBI Taxonomy" id="1314778"/>
    <lineage>
        <taxon>Eukaryota</taxon>
        <taxon>Fungi</taxon>
        <taxon>Dikarya</taxon>
        <taxon>Basidiomycota</taxon>
        <taxon>Agaricomycotina</taxon>
        <taxon>Agaricomycetes</taxon>
        <taxon>Polyporales</taxon>
        <taxon>Polyporaceae</taxon>
        <taxon>Polyporus</taxon>
    </lineage>
</organism>
<dbReference type="EMBL" id="ML213311">
    <property type="protein sequence ID" value="TFK77670.1"/>
    <property type="molecule type" value="Genomic_DNA"/>
</dbReference>
<dbReference type="STRING" id="1314778.A0A5C3NNX6"/>
<reference evidence="1 2" key="1">
    <citation type="journal article" date="2019" name="Nat. Ecol. Evol.">
        <title>Megaphylogeny resolves global patterns of mushroom evolution.</title>
        <authorList>
            <person name="Varga T."/>
            <person name="Krizsan K."/>
            <person name="Foldi C."/>
            <person name="Dima B."/>
            <person name="Sanchez-Garcia M."/>
            <person name="Sanchez-Ramirez S."/>
            <person name="Szollosi G.J."/>
            <person name="Szarkandi J.G."/>
            <person name="Papp V."/>
            <person name="Albert L."/>
            <person name="Andreopoulos W."/>
            <person name="Angelini C."/>
            <person name="Antonin V."/>
            <person name="Barry K.W."/>
            <person name="Bougher N.L."/>
            <person name="Buchanan P."/>
            <person name="Buyck B."/>
            <person name="Bense V."/>
            <person name="Catcheside P."/>
            <person name="Chovatia M."/>
            <person name="Cooper J."/>
            <person name="Damon W."/>
            <person name="Desjardin D."/>
            <person name="Finy P."/>
            <person name="Geml J."/>
            <person name="Haridas S."/>
            <person name="Hughes K."/>
            <person name="Justo A."/>
            <person name="Karasinski D."/>
            <person name="Kautmanova I."/>
            <person name="Kiss B."/>
            <person name="Kocsube S."/>
            <person name="Kotiranta H."/>
            <person name="LaButti K.M."/>
            <person name="Lechner B.E."/>
            <person name="Liimatainen K."/>
            <person name="Lipzen A."/>
            <person name="Lukacs Z."/>
            <person name="Mihaltcheva S."/>
            <person name="Morgado L.N."/>
            <person name="Niskanen T."/>
            <person name="Noordeloos M.E."/>
            <person name="Ohm R.A."/>
            <person name="Ortiz-Santana B."/>
            <person name="Ovrebo C."/>
            <person name="Racz N."/>
            <person name="Riley R."/>
            <person name="Savchenko A."/>
            <person name="Shiryaev A."/>
            <person name="Soop K."/>
            <person name="Spirin V."/>
            <person name="Szebenyi C."/>
            <person name="Tomsovsky M."/>
            <person name="Tulloss R.E."/>
            <person name="Uehling J."/>
            <person name="Grigoriev I.V."/>
            <person name="Vagvolgyi C."/>
            <person name="Papp T."/>
            <person name="Martin F.M."/>
            <person name="Miettinen O."/>
            <person name="Hibbett D.S."/>
            <person name="Nagy L.G."/>
        </authorList>
    </citation>
    <scope>NUCLEOTIDE SEQUENCE [LARGE SCALE GENOMIC DNA]</scope>
    <source>
        <strain evidence="1 2">HHB13444</strain>
    </source>
</reference>
<evidence type="ECO:0000313" key="2">
    <source>
        <dbReference type="Proteomes" id="UP000308197"/>
    </source>
</evidence>
<sequence length="91" mass="10728">RVVWVVPVLLGPHIARSDGSADELERWSRSVLMLFLPWRSPEDLRRSTETWTDAYARQQHLIPPEHQSIIHNMSVLSQCRDARDRATRDRR</sequence>
<dbReference type="Proteomes" id="UP000308197">
    <property type="component" value="Unassembled WGS sequence"/>
</dbReference>
<proteinExistence type="predicted"/>
<keyword evidence="2" id="KW-1185">Reference proteome</keyword>
<protein>
    <submittedName>
        <fullName evidence="1">Uncharacterized protein</fullName>
    </submittedName>
</protein>